<proteinExistence type="predicted"/>
<sequence>MEKGAQGPDWDSDETVIDGSVTESDLEEEELPWRRKSCPMFIVSFPEAELSLNHKSIQGPNAENPEVLLHPAKELNADGDSPEISLLSGTAIKVSDMVAVKENSLIEPEKILAAPNVFFESGKEVTLTMTSEETKDEESSVETFVSALEKLITSPASTQEETLFETMNDIEPRELMSPLSNSLNSLSIPLTCHRDLLENTKDDTLPAELLAAINTLSEAKVGPICHSSLSAGNECLGIEPNMSQTDEDCTQIAEVNFESLCSTPPYEQDSKLAELQDKHPSMEQTLEDPNPFGLQTLVDQNVISCDPLNNKRNSNPLENSSDQDPPSVLRRSSRMKVGKYTKHKDDVYKIPEKILPTVLGCESQANNSSTKTFRMQGPALMIEGKRKNMNSSRLKSKEQTWKNGKIMRQKEKMKMNKIPLSLINRRNIFGENLLYKAALLNDFHLVHYCIEKGGNVNQPSYAGWTALHEASVRGFYETASELVKGGADVNVKGKYQITPLHDAVMSGHYKVAELLLFNGADPLFRRANGKCALDEAQGIRMRLLLERYVPKHQKQLISAQKDSTDPLDVEDAHQPKKPKLSSKNCIGFVCDENSNRQKAEHVKVDKGSKKGLFIKKEEVNEHYPRNSKSTKLGNFKHKQSTVNQIYCTGLRKNNLHNVKDPSTNASKYKGRRNEQHKRTQVHKAIQERNSRKTVAVSSSRRSRLVTDQQQILQTLDDLPEESCKPFSPALSSLENGLSKNTDTHSVPKETHTQSLDLLESQEIKSLGLESSDQAKAVTFSGLSVHKEIELPIVTTDQQAQIHQEQQHISPYKSHEITNSDEKKEDLNKWENFNIDIHVDCCTSEETIMSKKVIYSTSCKNHYNYKENITNREVMDFEQSLPSKDHFSQENKLKAGGLSILPQQEAVNFSNSDNTAVSEPHVANYEQYIYGTSFGHSQGSPEHTSLACTRTISTHEVSQLTNHVEQFQRPQNCSSPSIPTSLMNQTNTHIVEKVNKKEGTKRNYTDKGQKPNFSNGPLSTVVHSQVIETTEVEKRRQDLAESEIIHNIDFHSIDNMNKELTNISQASQREEKEISHKPDKELTNIFGDESTVRNCEEKKDRTDSEIHIPANIQEQNLSKATCSQEMKTAGIYKRNARGESPLHLAVRRGDLSLMKVLIESGADVNLKDNAGWTPLHKASSEGSDDIIVELLKAGANVNCEDLHGILPLHDAVANNHLKAAEILLQHGANPNKKNKKQKTALDEAAHERMRELLKSYGATEIDSRDESKARVTVKIPTVQSKRRKPCFCDGLKTVDPPSLSHQEKTRESLHMHQTISAILQDIEEKQEILLEFEIRTPEDAEQYTEKMLEIKEIMDNVLAKQKAERDDLAKKYRVSIESFKHGVLREQLANLAMRQKSLLVVAKKQKKISQKIQNYKNVTSVSGLSLRKLPSSSEIPCEKDSQELTSLENSVQPLAGSFSPASSVCESTQESQLSLETWNNSQNTNTCLNLGTVRGEEFSGIKLNSRRNVNDYSLDEFSKSRPLDGTKKIKLPVAFIAQAEYLQKENDLTEYTTKDHDSYSPSALTGPLNTSETTSVLVPNDAHLSTVICGQTLSNYDPKKGNKKTAPQQPPRGASETLTHQDIDDLGSDMGHQMEPYLKNSAFAVPHANDSQSTSSSGSGPQHTAKKPLNYSTAPKKKRMQIKDLIALGRINPGNNILEFKTQETTHKASVLLSGKIKVENGQIYQNPVTWLKDLLGGDSHVTWNYAWSKVTYLGKELLKCASEEVPIPPEPNLVPQQHQPYLPGTSSKSMPSIPHYLQINEILLISDQEFLPCHIMDQHWKFYVESCSCPPHPQALTTPLLQPESAIFIFAADSGVCSLRLRCSWSAAPVDPFAPPLPLIAGILPCPATPRLEQLGGAPLSQKLGSWLASTAAVAGASSAPEAALRTPGDVQLPAGSRLKPASGHPPRGPGLQDQGLGLGQGGVCNQALSTTTTVQSPPPTCPCLMLIPPHLGLSQSTRHPSCCGAGEASWKAW</sequence>
<dbReference type="PANTHER" id="PTHR24176:SF14">
    <property type="entry name" value="ANKYRIN REPEAT DOMAIN-CONTAINING PROTEIN 31"/>
    <property type="match status" value="1"/>
</dbReference>
<dbReference type="PROSITE" id="PS50297">
    <property type="entry name" value="ANK_REP_REGION"/>
    <property type="match status" value="5"/>
</dbReference>
<feature type="region of interest" description="Disordered" evidence="2">
    <location>
        <begin position="1"/>
        <end position="30"/>
    </location>
</feature>
<dbReference type="InterPro" id="IPR002110">
    <property type="entry name" value="Ankyrin_rpt"/>
</dbReference>
<reference evidence="4" key="1">
    <citation type="submission" date="2023-06" db="EMBL/GenBank/DDBJ databases">
        <title>Reference genome for the Northern bat (Eptesicus nilssonii), a most northern bat species.</title>
        <authorList>
            <person name="Laine V.N."/>
            <person name="Pulliainen A.T."/>
            <person name="Lilley T.M."/>
        </authorList>
    </citation>
    <scope>NUCLEOTIDE SEQUENCE</scope>
    <source>
        <strain evidence="4">BLF_Eptnil</strain>
        <tissue evidence="4">Kidney</tissue>
    </source>
</reference>
<dbReference type="InterPro" id="IPR040843">
    <property type="entry name" value="RAMA"/>
</dbReference>
<evidence type="ECO:0000313" key="4">
    <source>
        <dbReference type="EMBL" id="KAK1345182.1"/>
    </source>
</evidence>
<dbReference type="InterPro" id="IPR036770">
    <property type="entry name" value="Ankyrin_rpt-contain_sf"/>
</dbReference>
<feature type="region of interest" description="Disordered" evidence="2">
    <location>
        <begin position="556"/>
        <end position="580"/>
    </location>
</feature>
<dbReference type="PANTHER" id="PTHR24176">
    <property type="entry name" value="ANKYRIN REPEAT DOMAIN-CONTAINING PROTEIN 31-RELATED"/>
    <property type="match status" value="1"/>
</dbReference>
<gene>
    <name evidence="4" type="ORF">QTO34_013892</name>
</gene>
<feature type="repeat" description="ANK" evidence="1">
    <location>
        <begin position="462"/>
        <end position="494"/>
    </location>
</feature>
<feature type="region of interest" description="Disordered" evidence="2">
    <location>
        <begin position="683"/>
        <end position="702"/>
    </location>
</feature>
<dbReference type="PROSITE" id="PS50088">
    <property type="entry name" value="ANK_REPEAT"/>
    <property type="match status" value="5"/>
</dbReference>
<feature type="region of interest" description="Disordered" evidence="2">
    <location>
        <begin position="1920"/>
        <end position="1957"/>
    </location>
</feature>
<dbReference type="Pfam" id="PF13637">
    <property type="entry name" value="Ank_4"/>
    <property type="match status" value="1"/>
</dbReference>
<evidence type="ECO:0000256" key="2">
    <source>
        <dbReference type="SAM" id="MobiDB-lite"/>
    </source>
</evidence>
<dbReference type="Proteomes" id="UP001177744">
    <property type="component" value="Unassembled WGS sequence"/>
</dbReference>
<feature type="compositionally biased region" description="Basic and acidic residues" evidence="2">
    <location>
        <begin position="741"/>
        <end position="751"/>
    </location>
</feature>
<keyword evidence="1" id="KW-0040">ANK repeat</keyword>
<feature type="compositionally biased region" description="Polar residues" evidence="2">
    <location>
        <begin position="1558"/>
        <end position="1573"/>
    </location>
</feature>
<feature type="region of interest" description="Disordered" evidence="2">
    <location>
        <begin position="1591"/>
        <end position="1632"/>
    </location>
</feature>
<feature type="region of interest" description="Disordered" evidence="2">
    <location>
        <begin position="717"/>
        <end position="754"/>
    </location>
</feature>
<feature type="repeat" description="ANK" evidence="1">
    <location>
        <begin position="1202"/>
        <end position="1234"/>
    </location>
</feature>
<feature type="region of interest" description="Disordered" evidence="2">
    <location>
        <begin position="654"/>
        <end position="677"/>
    </location>
</feature>
<accession>A0AA40LVE2</accession>
<dbReference type="SUPFAM" id="SSF48403">
    <property type="entry name" value="Ankyrin repeat"/>
    <property type="match status" value="2"/>
</dbReference>
<feature type="repeat" description="ANK" evidence="1">
    <location>
        <begin position="1136"/>
        <end position="1168"/>
    </location>
</feature>
<keyword evidence="5" id="KW-1185">Reference proteome</keyword>
<feature type="domain" description="RAMA" evidence="3">
    <location>
        <begin position="1661"/>
        <end position="1761"/>
    </location>
</feature>
<feature type="repeat" description="ANK" evidence="1">
    <location>
        <begin position="1169"/>
        <end position="1201"/>
    </location>
</feature>
<comment type="caution">
    <text evidence="4">The sequence shown here is derived from an EMBL/GenBank/DDBJ whole genome shotgun (WGS) entry which is preliminary data.</text>
</comment>
<dbReference type="SMART" id="SM00248">
    <property type="entry name" value="ANK"/>
    <property type="match status" value="7"/>
</dbReference>
<feature type="compositionally biased region" description="Polar residues" evidence="2">
    <location>
        <begin position="310"/>
        <end position="324"/>
    </location>
</feature>
<evidence type="ECO:0000313" key="5">
    <source>
        <dbReference type="Proteomes" id="UP001177744"/>
    </source>
</evidence>
<feature type="region of interest" description="Disordered" evidence="2">
    <location>
        <begin position="306"/>
        <end position="337"/>
    </location>
</feature>
<dbReference type="InterPro" id="IPR042334">
    <property type="entry name" value="ANKRD31"/>
</dbReference>
<protein>
    <recommendedName>
        <fullName evidence="3">RAMA domain-containing protein</fullName>
    </recommendedName>
</protein>
<feature type="region of interest" description="Disordered" evidence="2">
    <location>
        <begin position="1551"/>
        <end position="1573"/>
    </location>
</feature>
<dbReference type="PRINTS" id="PR01415">
    <property type="entry name" value="ANKYRIN"/>
</dbReference>
<name>A0AA40LVE2_CNENI</name>
<feature type="region of interest" description="Disordered" evidence="2">
    <location>
        <begin position="1646"/>
        <end position="1673"/>
    </location>
</feature>
<dbReference type="Pfam" id="PF18755">
    <property type="entry name" value="RAMA"/>
    <property type="match status" value="1"/>
</dbReference>
<dbReference type="EMBL" id="JAULJE010000003">
    <property type="protein sequence ID" value="KAK1345182.1"/>
    <property type="molecule type" value="Genomic_DNA"/>
</dbReference>
<evidence type="ECO:0000256" key="1">
    <source>
        <dbReference type="PROSITE-ProRule" id="PRU00023"/>
    </source>
</evidence>
<feature type="compositionally biased region" description="Low complexity" evidence="2">
    <location>
        <begin position="1650"/>
        <end position="1659"/>
    </location>
</feature>
<feature type="compositionally biased region" description="Polar residues" evidence="2">
    <location>
        <begin position="729"/>
        <end position="740"/>
    </location>
</feature>
<dbReference type="Pfam" id="PF12796">
    <property type="entry name" value="Ank_2"/>
    <property type="match status" value="2"/>
</dbReference>
<organism evidence="4 5">
    <name type="scientific">Cnephaeus nilssonii</name>
    <name type="common">Northern bat</name>
    <name type="synonym">Eptesicus nilssonii</name>
    <dbReference type="NCBI Taxonomy" id="3371016"/>
    <lineage>
        <taxon>Eukaryota</taxon>
        <taxon>Metazoa</taxon>
        <taxon>Chordata</taxon>
        <taxon>Craniata</taxon>
        <taxon>Vertebrata</taxon>
        <taxon>Euteleostomi</taxon>
        <taxon>Mammalia</taxon>
        <taxon>Eutheria</taxon>
        <taxon>Laurasiatheria</taxon>
        <taxon>Chiroptera</taxon>
        <taxon>Yangochiroptera</taxon>
        <taxon>Vespertilionidae</taxon>
        <taxon>Cnephaeus</taxon>
    </lineage>
</organism>
<evidence type="ECO:0000259" key="3">
    <source>
        <dbReference type="Pfam" id="PF18755"/>
    </source>
</evidence>
<feature type="repeat" description="ANK" evidence="1">
    <location>
        <begin position="495"/>
        <end position="527"/>
    </location>
</feature>
<dbReference type="Gene3D" id="1.25.40.20">
    <property type="entry name" value="Ankyrin repeat-containing domain"/>
    <property type="match status" value="3"/>
</dbReference>